<evidence type="ECO:0000256" key="2">
    <source>
        <dbReference type="ARBA" id="ARBA00022679"/>
    </source>
</evidence>
<dbReference type="eggNOG" id="COG1442">
    <property type="taxonomic scope" value="Bacteria"/>
</dbReference>
<dbReference type="GO" id="GO:0016757">
    <property type="term" value="F:glycosyltransferase activity"/>
    <property type="evidence" value="ECO:0007669"/>
    <property type="project" value="UniProtKB-KW"/>
</dbReference>
<dbReference type="InterPro" id="IPR002495">
    <property type="entry name" value="Glyco_trans_8"/>
</dbReference>
<organism evidence="4 5">
    <name type="scientific">Ferrimonas balearica (strain DSM 9799 / CCM 4581 / KCTC 23876 / PAT)</name>
    <dbReference type="NCBI Taxonomy" id="550540"/>
    <lineage>
        <taxon>Bacteria</taxon>
        <taxon>Pseudomonadati</taxon>
        <taxon>Pseudomonadota</taxon>
        <taxon>Gammaproteobacteria</taxon>
        <taxon>Alteromonadales</taxon>
        <taxon>Ferrimonadaceae</taxon>
        <taxon>Ferrimonas</taxon>
    </lineage>
</organism>
<dbReference type="Proteomes" id="UP000006683">
    <property type="component" value="Chromosome"/>
</dbReference>
<accession>E1SW53</accession>
<evidence type="ECO:0000313" key="4">
    <source>
        <dbReference type="EMBL" id="ADN74353.1"/>
    </source>
</evidence>
<keyword evidence="1" id="KW-0328">Glycosyltransferase</keyword>
<protein>
    <submittedName>
        <fullName evidence="4">Glycosyl transferase family 8</fullName>
    </submittedName>
</protein>
<dbReference type="AlphaFoldDB" id="E1SW53"/>
<dbReference type="STRING" id="550540.Fbal_0139"/>
<dbReference type="CDD" id="cd04194">
    <property type="entry name" value="GT8_A4GalT_like"/>
    <property type="match status" value="1"/>
</dbReference>
<dbReference type="RefSeq" id="WP_013343659.1">
    <property type="nucleotide sequence ID" value="NC_014541.1"/>
</dbReference>
<keyword evidence="2 4" id="KW-0808">Transferase</keyword>
<dbReference type="GO" id="GO:0046872">
    <property type="term" value="F:metal ion binding"/>
    <property type="evidence" value="ECO:0007669"/>
    <property type="project" value="UniProtKB-KW"/>
</dbReference>
<evidence type="ECO:0000313" key="5">
    <source>
        <dbReference type="Proteomes" id="UP000006683"/>
    </source>
</evidence>
<sequence length="351" mass="40589">MTHPQMNIVLSGDDNYSKYMAVTMQNIVHFLAPGTKVNFLILDSGIRPESKAKLQQFADTLDQVQIHIFDIVEHYADELAKLAPYRHGSKKNTITAGTYGLFFVAEAFPEFDKALYIDVDVIVRQNLQPAFDTDIEDKYGAVVRMLTHAQLGSLKSSRSGKPFPQNFQDLFGKSSENYFNAGVQLLNLKRMREEKVKDQLSDTLTNIPLEVFHTEVNYHNQDIFNAVFAGKVAFLPTRYNCQVKNVNKIKRRFLRLGLDFSEFQPEFENPAIIHYSGRRKPWNDKNLFASELWWDAASRTPFAEEINQKYQQDLSKKLKTAKGLLNWLFDFRLDKNQKHIKLFGITLLRDH</sequence>
<dbReference type="EMBL" id="CP002209">
    <property type="protein sequence ID" value="ADN74353.1"/>
    <property type="molecule type" value="Genomic_DNA"/>
</dbReference>
<dbReference type="Gene3D" id="3.90.550.10">
    <property type="entry name" value="Spore Coat Polysaccharide Biosynthesis Protein SpsA, Chain A"/>
    <property type="match status" value="1"/>
</dbReference>
<keyword evidence="3" id="KW-0479">Metal-binding</keyword>
<proteinExistence type="predicted"/>
<evidence type="ECO:0000256" key="1">
    <source>
        <dbReference type="ARBA" id="ARBA00022676"/>
    </source>
</evidence>
<dbReference type="HOGENOM" id="CLU_050833_0_2_6"/>
<dbReference type="CAZy" id="GT8">
    <property type="family name" value="Glycosyltransferase Family 8"/>
</dbReference>
<dbReference type="KEGG" id="fbl:Fbal_0139"/>
<dbReference type="SUPFAM" id="SSF53448">
    <property type="entry name" value="Nucleotide-diphospho-sugar transferases"/>
    <property type="match status" value="1"/>
</dbReference>
<dbReference type="OrthoDB" id="9807549at2"/>
<dbReference type="PANTHER" id="PTHR13778:SF47">
    <property type="entry name" value="LIPOPOLYSACCHARIDE 1,3-GALACTOSYLTRANSFERASE"/>
    <property type="match status" value="1"/>
</dbReference>
<keyword evidence="5" id="KW-1185">Reference proteome</keyword>
<dbReference type="PANTHER" id="PTHR13778">
    <property type="entry name" value="GLYCOSYLTRANSFERASE 8 DOMAIN-CONTAINING PROTEIN"/>
    <property type="match status" value="1"/>
</dbReference>
<dbReference type="Pfam" id="PF01501">
    <property type="entry name" value="Glyco_transf_8"/>
    <property type="match status" value="1"/>
</dbReference>
<evidence type="ECO:0000256" key="3">
    <source>
        <dbReference type="ARBA" id="ARBA00022723"/>
    </source>
</evidence>
<dbReference type="InterPro" id="IPR029044">
    <property type="entry name" value="Nucleotide-diphossugar_trans"/>
</dbReference>
<reference evidence="4 5" key="1">
    <citation type="journal article" date="2010" name="Stand. Genomic Sci.">
        <title>Complete genome sequence of Ferrimonas balearica type strain (PAT).</title>
        <authorList>
            <person name="Nolan M."/>
            <person name="Sikorski J."/>
            <person name="Davenport K."/>
            <person name="Lucas S."/>
            <person name="Glavina Del Rio T."/>
            <person name="Tice H."/>
            <person name="Cheng J."/>
            <person name="Goodwin L."/>
            <person name="Pitluck S."/>
            <person name="Liolios K."/>
            <person name="Ivanova N."/>
            <person name="Mavromatis K."/>
            <person name="Ovchinnikova G."/>
            <person name="Pati A."/>
            <person name="Chen A."/>
            <person name="Palaniappan K."/>
            <person name="Land M."/>
            <person name="Hauser L."/>
            <person name="Chang Y."/>
            <person name="Jeffries C."/>
            <person name="Tapia R."/>
            <person name="Brettin T."/>
            <person name="Detter J."/>
            <person name="Han C."/>
            <person name="Yasawong M."/>
            <person name="Rohde M."/>
            <person name="Tindall B."/>
            <person name="Goker M."/>
            <person name="Woyke T."/>
            <person name="Bristow J."/>
            <person name="Eisen J."/>
            <person name="Markowitz V."/>
            <person name="Hugenholtz P."/>
            <person name="Kyrpides N."/>
            <person name="Klenk H."/>
            <person name="Lapidus A."/>
        </authorList>
    </citation>
    <scope>NUCLEOTIDE SEQUENCE [LARGE SCALE GENOMIC DNA]</scope>
    <source>
        <strain evidence="5">DSM 9799 / CCM 4581 / KCTC 23876 / PAT</strain>
    </source>
</reference>
<name>E1SW53_FERBD</name>
<dbReference type="GeneID" id="67180381"/>
<dbReference type="InterPro" id="IPR050748">
    <property type="entry name" value="Glycosyltrans_8_dom-fam"/>
</dbReference>
<gene>
    <name evidence="4" type="ordered locus">Fbal_0139</name>
</gene>